<dbReference type="EC" id="2.7.7.7" evidence="3"/>
<dbReference type="InterPro" id="IPR043502">
    <property type="entry name" value="DNA/RNA_pol_sf"/>
</dbReference>
<feature type="compositionally biased region" description="Low complexity" evidence="15">
    <location>
        <begin position="2213"/>
        <end position="2240"/>
    </location>
</feature>
<dbReference type="RefSeq" id="XP_030851382.1">
    <property type="nucleotide sequence ID" value="XM_030995522.1"/>
</dbReference>
<dbReference type="Gene3D" id="1.10.287.690">
    <property type="entry name" value="Helix hairpin bin"/>
    <property type="match status" value="1"/>
</dbReference>
<evidence type="ECO:0000259" key="20">
    <source>
        <dbReference type="Pfam" id="PF24065"/>
    </source>
</evidence>
<dbReference type="InterPro" id="IPR017964">
    <property type="entry name" value="DNA-dir_DNA_pol_B_CS"/>
</dbReference>
<evidence type="ECO:0000256" key="13">
    <source>
        <dbReference type="ARBA" id="ARBA00023204"/>
    </source>
</evidence>
<feature type="compositionally biased region" description="Polar residues" evidence="15">
    <location>
        <begin position="1859"/>
        <end position="1868"/>
    </location>
</feature>
<dbReference type="Gene3D" id="1.10.132.60">
    <property type="entry name" value="DNA polymerase family B, C-terminal domain"/>
    <property type="match status" value="1"/>
</dbReference>
<dbReference type="CDD" id="cd05534">
    <property type="entry name" value="POLBc_zeta"/>
    <property type="match status" value="1"/>
</dbReference>
<feature type="region of interest" description="Disordered" evidence="15">
    <location>
        <begin position="2453"/>
        <end position="2481"/>
    </location>
</feature>
<keyword evidence="8" id="KW-0227">DNA damage</keyword>
<feature type="compositionally biased region" description="Polar residues" evidence="15">
    <location>
        <begin position="2146"/>
        <end position="2178"/>
    </location>
</feature>
<evidence type="ECO:0000256" key="15">
    <source>
        <dbReference type="SAM" id="MobiDB-lite"/>
    </source>
</evidence>
<dbReference type="Gene3D" id="3.30.342.10">
    <property type="entry name" value="DNA Polymerase, chain B, domain 1"/>
    <property type="match status" value="1"/>
</dbReference>
<feature type="compositionally biased region" description="Low complexity" evidence="15">
    <location>
        <begin position="1940"/>
        <end position="1954"/>
    </location>
</feature>
<comment type="similarity">
    <text evidence="2">Belongs to the DNA polymerase type-B family.</text>
</comment>
<feature type="region of interest" description="Disordered" evidence="15">
    <location>
        <begin position="441"/>
        <end position="754"/>
    </location>
</feature>
<dbReference type="PANTHER" id="PTHR45812:SF1">
    <property type="entry name" value="DNA POLYMERASE ZETA CATALYTIC SUBUNIT"/>
    <property type="match status" value="1"/>
</dbReference>
<dbReference type="Gene3D" id="3.30.420.10">
    <property type="entry name" value="Ribonuclease H-like superfamily/Ribonuclease H"/>
    <property type="match status" value="1"/>
</dbReference>
<evidence type="ECO:0000259" key="17">
    <source>
        <dbReference type="Pfam" id="PF03104"/>
    </source>
</evidence>
<feature type="region of interest" description="Disordered" evidence="15">
    <location>
        <begin position="775"/>
        <end position="999"/>
    </location>
</feature>
<keyword evidence="7" id="KW-0479">Metal-binding</keyword>
<dbReference type="GeneID" id="580974"/>
<evidence type="ECO:0000259" key="19">
    <source>
        <dbReference type="Pfam" id="PF24055"/>
    </source>
</evidence>
<keyword evidence="12" id="KW-0411">Iron-sulfur</keyword>
<dbReference type="KEGG" id="spu:580974"/>
<feature type="compositionally biased region" description="Acidic residues" evidence="15">
    <location>
        <begin position="469"/>
        <end position="478"/>
    </location>
</feature>
<comment type="cofactor">
    <cofactor evidence="1">
        <name>[4Fe-4S] cluster</name>
        <dbReference type="ChEBI" id="CHEBI:49883"/>
    </cofactor>
</comment>
<dbReference type="GO" id="GO:0003887">
    <property type="term" value="F:DNA-directed DNA polymerase activity"/>
    <property type="evidence" value="ECO:0000318"/>
    <property type="project" value="GO_Central"/>
</dbReference>
<dbReference type="InterPro" id="IPR006134">
    <property type="entry name" value="DNA-dir_DNA_pol_B_multi_dom"/>
</dbReference>
<feature type="compositionally biased region" description="Polar residues" evidence="15">
    <location>
        <begin position="1769"/>
        <end position="1780"/>
    </location>
</feature>
<feature type="compositionally biased region" description="Basic residues" evidence="15">
    <location>
        <begin position="633"/>
        <end position="644"/>
    </location>
</feature>
<feature type="compositionally biased region" description="Low complexity" evidence="15">
    <location>
        <begin position="2319"/>
        <end position="2328"/>
    </location>
</feature>
<keyword evidence="22" id="KW-1185">Reference proteome</keyword>
<keyword evidence="6" id="KW-0548">Nucleotidyltransferase</keyword>
<feature type="compositionally biased region" description="Basic residues" evidence="15">
    <location>
        <begin position="974"/>
        <end position="983"/>
    </location>
</feature>
<evidence type="ECO:0000256" key="8">
    <source>
        <dbReference type="ARBA" id="ARBA00022763"/>
    </source>
</evidence>
<evidence type="ECO:0000259" key="16">
    <source>
        <dbReference type="Pfam" id="PF00136"/>
    </source>
</evidence>
<dbReference type="GO" id="GO:0051536">
    <property type="term" value="F:iron-sulfur cluster binding"/>
    <property type="evidence" value="ECO:0007669"/>
    <property type="project" value="UniProtKB-KW"/>
</dbReference>
<feature type="region of interest" description="Disordered" evidence="15">
    <location>
        <begin position="1898"/>
        <end position="1981"/>
    </location>
</feature>
<feature type="compositionally biased region" description="Polar residues" evidence="15">
    <location>
        <begin position="1671"/>
        <end position="1680"/>
    </location>
</feature>
<comment type="catalytic activity">
    <reaction evidence="14">
        <text>DNA(n) + a 2'-deoxyribonucleoside 5'-triphosphate = DNA(n+1) + diphosphate</text>
        <dbReference type="Rhea" id="RHEA:22508"/>
        <dbReference type="Rhea" id="RHEA-COMP:17339"/>
        <dbReference type="Rhea" id="RHEA-COMP:17340"/>
        <dbReference type="ChEBI" id="CHEBI:33019"/>
        <dbReference type="ChEBI" id="CHEBI:61560"/>
        <dbReference type="ChEBI" id="CHEBI:173112"/>
        <dbReference type="EC" id="2.7.7.7"/>
    </reaction>
</comment>
<protein>
    <recommendedName>
        <fullName evidence="4">DNA polymerase zeta catalytic subunit</fullName>
        <ecNumber evidence="3">2.7.7.7</ecNumber>
    </recommendedName>
</protein>
<dbReference type="Proteomes" id="UP000007110">
    <property type="component" value="Unassembled WGS sequence"/>
</dbReference>
<dbReference type="FunFam" id="1.10.132.60:FF:000005">
    <property type="entry name" value="Putative DNA polymerase zeta catalytic subunit"/>
    <property type="match status" value="1"/>
</dbReference>
<evidence type="ECO:0000259" key="18">
    <source>
        <dbReference type="Pfam" id="PF14260"/>
    </source>
</evidence>
<dbReference type="Pfam" id="PF24055">
    <property type="entry name" value="POL3_N"/>
    <property type="match status" value="1"/>
</dbReference>
<feature type="domain" description="DNA-directed DNA polymerase family B exonuclease" evidence="17">
    <location>
        <begin position="2416"/>
        <end position="2638"/>
    </location>
</feature>
<dbReference type="GO" id="GO:0042276">
    <property type="term" value="P:error-prone translesion synthesis"/>
    <property type="evidence" value="ECO:0000318"/>
    <property type="project" value="GO_Central"/>
</dbReference>
<proteinExistence type="inferred from homology"/>
<dbReference type="Pfam" id="PF03104">
    <property type="entry name" value="DNA_pol_B_exo1"/>
    <property type="match status" value="1"/>
</dbReference>
<dbReference type="InterPro" id="IPR036397">
    <property type="entry name" value="RNaseH_sf"/>
</dbReference>
<dbReference type="InterPro" id="IPR056447">
    <property type="entry name" value="REV3_N"/>
</dbReference>
<dbReference type="Pfam" id="PF24065">
    <property type="entry name" value="REV3_N"/>
    <property type="match status" value="1"/>
</dbReference>
<feature type="compositionally biased region" description="Low complexity" evidence="15">
    <location>
        <begin position="858"/>
        <end position="869"/>
    </location>
</feature>
<evidence type="ECO:0000256" key="10">
    <source>
        <dbReference type="ARBA" id="ARBA00022932"/>
    </source>
</evidence>
<evidence type="ECO:0000256" key="7">
    <source>
        <dbReference type="ARBA" id="ARBA00022723"/>
    </source>
</evidence>
<dbReference type="FunFam" id="1.10.287.690:FF:000002">
    <property type="entry name" value="DNA polymerase zeta"/>
    <property type="match status" value="1"/>
</dbReference>
<feature type="compositionally biased region" description="Low complexity" evidence="15">
    <location>
        <begin position="887"/>
        <end position="896"/>
    </location>
</feature>
<dbReference type="Gene3D" id="3.90.1600.10">
    <property type="entry name" value="Palm domain of DNA polymerase"/>
    <property type="match status" value="1"/>
</dbReference>
<dbReference type="GO" id="GO:0005634">
    <property type="term" value="C:nucleus"/>
    <property type="evidence" value="ECO:0000318"/>
    <property type="project" value="GO_Central"/>
</dbReference>
<feature type="domain" description="DNA polymerase delta/zeta catalytic subunit N-terminal" evidence="19">
    <location>
        <begin position="56"/>
        <end position="130"/>
    </location>
</feature>
<feature type="compositionally biased region" description="Low complexity" evidence="15">
    <location>
        <begin position="1742"/>
        <end position="1756"/>
    </location>
</feature>
<dbReference type="Pfam" id="PF00136">
    <property type="entry name" value="DNA_pol_B"/>
    <property type="match status" value="1"/>
</dbReference>
<feature type="compositionally biased region" description="Basic and acidic residues" evidence="15">
    <location>
        <begin position="700"/>
        <end position="710"/>
    </location>
</feature>
<keyword evidence="10" id="KW-0239">DNA-directed DNA polymerase</keyword>
<feature type="compositionally biased region" description="Low complexity" evidence="15">
    <location>
        <begin position="540"/>
        <end position="550"/>
    </location>
</feature>
<dbReference type="GO" id="GO:0000166">
    <property type="term" value="F:nucleotide binding"/>
    <property type="evidence" value="ECO:0007669"/>
    <property type="project" value="InterPro"/>
</dbReference>
<evidence type="ECO:0000256" key="4">
    <source>
        <dbReference type="ARBA" id="ARBA00021589"/>
    </source>
</evidence>
<dbReference type="FunFam" id="3.30.420.10:FF:000024">
    <property type="entry name" value="DNA polymerase zeta catalytic subunit"/>
    <property type="match status" value="1"/>
</dbReference>
<dbReference type="GO" id="GO:0000724">
    <property type="term" value="P:double-strand break repair via homologous recombination"/>
    <property type="evidence" value="ECO:0000318"/>
    <property type="project" value="GO_Central"/>
</dbReference>
<dbReference type="EnsemblMetazoa" id="XM_030995522">
    <property type="protein sequence ID" value="XP_030851382"/>
    <property type="gene ID" value="LOC580974"/>
</dbReference>
<feature type="region of interest" description="Disordered" evidence="15">
    <location>
        <begin position="1075"/>
        <end position="1338"/>
    </location>
</feature>
<dbReference type="GO" id="GO:0003677">
    <property type="term" value="F:DNA binding"/>
    <property type="evidence" value="ECO:0007669"/>
    <property type="project" value="InterPro"/>
</dbReference>
<feature type="region of interest" description="Disordered" evidence="15">
    <location>
        <begin position="1401"/>
        <end position="1432"/>
    </location>
</feature>
<feature type="compositionally biased region" description="Polar residues" evidence="15">
    <location>
        <begin position="189"/>
        <end position="208"/>
    </location>
</feature>
<name>A0A7M7PLV9_STRPU</name>
<dbReference type="InParanoid" id="A0A7M7PLV9"/>
<feature type="region of interest" description="Disordered" evidence="15">
    <location>
        <begin position="337"/>
        <end position="363"/>
    </location>
</feature>
<evidence type="ECO:0000313" key="22">
    <source>
        <dbReference type="Proteomes" id="UP000007110"/>
    </source>
</evidence>
<reference evidence="21" key="2">
    <citation type="submission" date="2021-01" db="UniProtKB">
        <authorList>
            <consortium name="EnsemblMetazoa"/>
        </authorList>
    </citation>
    <scope>IDENTIFICATION</scope>
</reference>
<feature type="domain" description="DNA polymerase zeta catalytic subunit N-terminal" evidence="20">
    <location>
        <begin position="1"/>
        <end position="55"/>
    </location>
</feature>
<feature type="compositionally biased region" description="Polar residues" evidence="15">
    <location>
        <begin position="1098"/>
        <end position="1112"/>
    </location>
</feature>
<feature type="compositionally biased region" description="Polar residues" evidence="15">
    <location>
        <begin position="1804"/>
        <end position="1849"/>
    </location>
</feature>
<evidence type="ECO:0000256" key="11">
    <source>
        <dbReference type="ARBA" id="ARBA00023004"/>
    </source>
</evidence>
<feature type="compositionally biased region" description="Basic and acidic residues" evidence="15">
    <location>
        <begin position="2466"/>
        <end position="2481"/>
    </location>
</feature>
<sequence length="3294" mass="366325">MFSVRIVTLNHYQAPPIEDLDVTFSEFRGSEVRQVPVIRVFGSTPSGQKTCLHVHGVFPYIYIPYDGTQPTDRYLHQMASSLDTALQVAQGKGSSTVQHVFKISLVSGLPLYGYHKSERQFMKIYFYNPAVRRRAVELLQNGAVMNKIFQPHESHVPFNLQFLIDYNLYGMNMLNLAAVKFRRPEEATDSSNQKLSSPKPSTSFQATSPPGAPTPLRRRHSSSGSMSVCTQVWGDENIPSSQWLGEDVKRQSCSELEVDGVAADILNRMDLQDNAETNPGLVGIWEDEKQRREQLDQMDQLLPPSSPERGDIPLLSAEKKWKTRLQEIVEKQVKDLQEMEGQVTSSEDEPMDTESSEEVMPPSQISIPCTPANEVEYHYSQNPADSEPSQRQSFSGDVAPVVNEELVYSILEASQRLSQSQGQDTCDEELANLLVDLVHEEEEEDLVLSGRMSTQSSRGFPKPSGIDISDSDDEDSPELEAQAEKEMSQAWIVLDEELEEGEQAEEDKSRKSRQPADISQSAQLNELIGEIEEAGDEASQRSSQRSGQSGDVPIPQLDGSSDINPGEGERKDKSKSVVGSGRQGSKSPRKQDSAVGSERPLAADKIARKPHMAVDGPLGDICDALEPLEESPKKKRAPARKKKGLSIASKSTRSPRKLMNGRHDEASPVFEKAGKVQRRKASNSSRSAGKRTKRILQGEGKVENSHENSSHKPLVSLGRGRMGSKSPRKSSERADFPFCAETMSRSPQKPLQGPLEKYSNAIEYKLAPCFQYAESLKPKDYKRLLQRGTSPRPMDTKKRRHRQPSGNEKCSTTSPRRKRRGLKSNSPRLRRNSSKVEDVDNPPSSGRRRRNSTKEESPQQSSSATNSSALRVRRTNSAVSPRRRTSQESSRLQSVSSDEDFKESKPHASFRRGNTGNKDTRKKVEEGKSSRKMAKGIRSKRSYRQTPDIPDVVKDCSVPKEPARSPGKNGSGRGGKKSPRRRQQQNDKPFISDRIIRSPHKPMEGAVSVYIKAIGYKIAPLFQYAESVKPKPKVVIAPLELSTSPTNILKRSNSIAVSACEKSPKIPANVVRRISMPVGSSPDKSIQGPSKSPKAQRRTNNLFDKSSRSPAKQRNREPVKVAKRSRPTAKAEVKLSPRQKRSRPEKSTSCMELGSEDQSQSPLLDRSFVFDSILTSPSTVGRGHMGQRSPRDLRKLESKGSPVPSSKQIGRSPLKGVRDLSGKLVQIQASDNRTIQDGDFGEFKTERRKKANRLKTDKKENLSDKSKEDKEMKHKKAKQQRSKDDKGTKSTTSQGDRKKEPRARKKKDKNLDGRSERSKKNRGPEEKPVKKGRKPSALKFHPVTMPFVRLREATWPKLKACKELNPNLILRKLCLDEGSWREVVRNALYRDLNRLAKSKRSLGDEENTDAKRVKNGISTPWGKGPASSSPRKEQLKAIMVAKQGKDIYKRLKGATPRRRAKSKIQDIYGGGPDNKVWNFVPPITPPDDEITKNPIPEISELSKDDSRDVMWRLACYSPQRPEKISSPPRCWSPLSKISDTEEEYEEDDEYIDKENGVAPLPVENVGKEEGTVAVHTSDNEMDIIERNLGQISDFSVYEKMLGGTTAGRSLQQETKSTNDDFALEHFQEDVSGIFNHLHGNLEKDAISDEFAKLDNSVPNSHVNRMERGKQIPSQLGQVSNQHRRTSKVNGSHCTTEAQVHHHATSSQSQQLARDSASKSRGHSVPQSSPLLPQNNIPMQAASQSNSEGSVSNSSSQIPPGQKPPPYYSDITNSGSSSPYTAHSPRSIERSASNSSSIQFAVHSQGKTLQTPGSQEPTTIPETDSEHSSGSPPQHQYNSSQPTQLTTQGNHSKEPVIHPGNSTNNQSVYYHGASHTSQSMYDMSSHSLNQSTAYTNDRVSNQSQGFSQPHLPPYPSPGNNQGYPPPYPSTQSSYPNPPSQSPNHQHQSPSSGSQTHAAYRVPYQPGPQQHPYQDSNGSTVPAAKPKIWRPVAMPPTDTMVRSSLQEYGLPEVHHQGAYWGNPQDHAGRQREGLGQAHVQTMLPSSLQPAETPCGTMGLNHWQTVVQSQGEASSSQGYPTSHQGYNRDAVWMPSKYPPPRGSVAGWLNTKQPGEQRHGFRHDNPAAPPGYKQNHEHGQQAVTLPPSSPGQSTPFLPQQHNGNLPSNQNNHYTTPQGQQAHMESDDRNNAPQLPLSGQQNVIPPQGTSPLQPGAYPLQSSTQQQTATPRQQPLQATQPTPAAADSKHPTSSLHVSATSCGSSNGIPAQGQPTTRVCPNDPSTATNSNNPATTPGGKQKTRPHKGSSMTTPVAGIPRGAQSCTPPLSSTPLRPLSRTAMMSQEQPGVTPIAMQKPTPLMDLTKMKHPSLPCTPAQVTPDAALRKKRSLTSQIEGPTPKNTYGFKVSQGNVQDAKALHVVQHLTTMSLEVHARTRRDYHPDPEFDPIRAIFYCIHTDGPDNKAPPGNHHRGNVDDPKASADASKDVSDEGHIRVGVIMVDLSKKGSKGDGGNVTDLNVVTQRDWMARSGVMGIEVTYVEEEKEMFEEFVKLVRRHDPDMLAGFEIQQLSWGYLFQRAAFLEVQLCQLISRLPDDKRESHFAAEKDAYGADHMSEITVAGRVVLNLWRIIRHEVTLNIYTFENVAYHVLHQRLPLFTFRSLTDWFDHITACYRWRTIEYYADRVKGNIQLIKKLDLIGRTSELARLFGIEFYSVLSRGSQYRVESMMLRQAKGGNYIAVSPSVQQRSRSKAPECIPLVMEPESRFYEDPVIVLDFASLYPSMMIAYNYCFSTCLGRVEHLAQGGEFVLGCRTLSIPPKQLDQLLASGGVHIAPNGIAFVKHSVRNGVLPRMLDQILNTRTMVKKALKDHRGDKVLERMLDNRQLGLKLIANVTYGYTSANFSGRMPCIEVGDSVVRKGRETLERAIKMVETTAKWDARVVYGDTDSLFVLVKGATKARAFEIGREIVAAVSAENPKPVKLKLEKVYKPCVLQAKKRYVGYKYESPDQKEPEFDAKGIETVRRDSCPAVAKILERSLKTLFETKDVSKVKRYVQQQFQKLNAGQIGLQDLIFAKEYRGRQYYKPTSCVPALEIAKRKLAVDRRSEPRVSERVPYVVVHGSPGLPLIQLVRTPQDYLQDPSYNLNAPYYITRQIIPALNRVFGMMAVDTLEWYQELPKVVHVNTVPSKAKGSANARKGTISQYFCSLNCAVCDRLTQSGLCEVCRSSPQTTVTSLMKRVQDWDRARAQINKICTSCCGFADNKQHCATLDCPIRFQLVKTEHKMEKVEHFLSLVQSIDPPST</sequence>
<evidence type="ECO:0000256" key="2">
    <source>
        <dbReference type="ARBA" id="ARBA00005755"/>
    </source>
</evidence>
<feature type="domain" description="C4-type zinc-finger of DNA polymerase delta" evidence="18">
    <location>
        <begin position="3201"/>
        <end position="3268"/>
    </location>
</feature>
<feature type="compositionally biased region" description="Basic and acidic residues" evidence="15">
    <location>
        <begin position="1309"/>
        <end position="1329"/>
    </location>
</feature>
<keyword evidence="13" id="KW-0234">DNA repair</keyword>
<feature type="region of interest" description="Disordered" evidence="15">
    <location>
        <begin position="185"/>
        <end position="226"/>
    </location>
</feature>
<evidence type="ECO:0000256" key="12">
    <source>
        <dbReference type="ARBA" id="ARBA00023014"/>
    </source>
</evidence>
<feature type="region of interest" description="Disordered" evidence="15">
    <location>
        <begin position="2065"/>
        <end position="2328"/>
    </location>
</feature>
<feature type="compositionally biased region" description="Basic residues" evidence="15">
    <location>
        <begin position="930"/>
        <end position="943"/>
    </location>
</feature>
<reference evidence="22" key="1">
    <citation type="submission" date="2015-02" db="EMBL/GenBank/DDBJ databases">
        <title>Genome sequencing for Strongylocentrotus purpuratus.</title>
        <authorList>
            <person name="Murali S."/>
            <person name="Liu Y."/>
            <person name="Vee V."/>
            <person name="English A."/>
            <person name="Wang M."/>
            <person name="Skinner E."/>
            <person name="Han Y."/>
            <person name="Muzny D.M."/>
            <person name="Worley K.C."/>
            <person name="Gibbs R.A."/>
        </authorList>
    </citation>
    <scope>NUCLEOTIDE SEQUENCE</scope>
</reference>
<feature type="compositionally biased region" description="Polar residues" evidence="15">
    <location>
        <begin position="2245"/>
        <end position="2272"/>
    </location>
</feature>
<dbReference type="FunFam" id="3.30.342.10:FF:000002">
    <property type="entry name" value="DNA polymerase zeta catalytic subunit isoform X1"/>
    <property type="match status" value="1"/>
</dbReference>
<dbReference type="SUPFAM" id="SSF53098">
    <property type="entry name" value="Ribonuclease H-like"/>
    <property type="match status" value="1"/>
</dbReference>
<dbReference type="PROSITE" id="PS00116">
    <property type="entry name" value="DNA_POLYMERASE_B"/>
    <property type="match status" value="1"/>
</dbReference>
<feature type="compositionally biased region" description="Basic and acidic residues" evidence="15">
    <location>
        <begin position="951"/>
        <end position="963"/>
    </location>
</feature>
<dbReference type="GO" id="GO:0046872">
    <property type="term" value="F:metal ion binding"/>
    <property type="evidence" value="ECO:0007669"/>
    <property type="project" value="UniProtKB-KW"/>
</dbReference>
<dbReference type="InterPro" id="IPR025687">
    <property type="entry name" value="Znf-C4pol"/>
</dbReference>
<feature type="compositionally biased region" description="Polar residues" evidence="15">
    <location>
        <begin position="1724"/>
        <end position="1741"/>
    </location>
</feature>
<dbReference type="Pfam" id="PF14260">
    <property type="entry name" value="zf-C4pol"/>
    <property type="match status" value="1"/>
</dbReference>
<feature type="compositionally biased region" description="Basic and acidic residues" evidence="15">
    <location>
        <begin position="918"/>
        <end position="929"/>
    </location>
</feature>
<evidence type="ECO:0000256" key="1">
    <source>
        <dbReference type="ARBA" id="ARBA00001966"/>
    </source>
</evidence>
<feature type="compositionally biased region" description="Polar residues" evidence="15">
    <location>
        <begin position="804"/>
        <end position="814"/>
    </location>
</feature>
<feature type="compositionally biased region" description="Acidic residues" evidence="15">
    <location>
        <begin position="494"/>
        <end position="505"/>
    </location>
</feature>
<evidence type="ECO:0000256" key="9">
    <source>
        <dbReference type="ARBA" id="ARBA00022833"/>
    </source>
</evidence>
<dbReference type="SUPFAM" id="SSF56672">
    <property type="entry name" value="DNA/RNA polymerases"/>
    <property type="match status" value="1"/>
</dbReference>
<accession>A0A7M7PLV9</accession>
<keyword evidence="9" id="KW-0862">Zinc</keyword>
<evidence type="ECO:0000256" key="3">
    <source>
        <dbReference type="ARBA" id="ARBA00012417"/>
    </source>
</evidence>
<dbReference type="OrthoDB" id="2414538at2759"/>
<dbReference type="SMART" id="SM00486">
    <property type="entry name" value="POLBc"/>
    <property type="match status" value="1"/>
</dbReference>
<dbReference type="OMA" id="DPTSWIR"/>
<organism evidence="21 22">
    <name type="scientific">Strongylocentrotus purpuratus</name>
    <name type="common">Purple sea urchin</name>
    <dbReference type="NCBI Taxonomy" id="7668"/>
    <lineage>
        <taxon>Eukaryota</taxon>
        <taxon>Metazoa</taxon>
        <taxon>Echinodermata</taxon>
        <taxon>Eleutherozoa</taxon>
        <taxon>Echinozoa</taxon>
        <taxon>Echinoidea</taxon>
        <taxon>Euechinoidea</taxon>
        <taxon>Echinacea</taxon>
        <taxon>Camarodonta</taxon>
        <taxon>Echinidea</taxon>
        <taxon>Strongylocentrotidae</taxon>
        <taxon>Strongylocentrotus</taxon>
    </lineage>
</organism>
<feature type="compositionally biased region" description="Basic and acidic residues" evidence="15">
    <location>
        <begin position="1189"/>
        <end position="1198"/>
    </location>
</feature>
<feature type="region of interest" description="Disordered" evidence="15">
    <location>
        <begin position="1658"/>
        <end position="1868"/>
    </location>
</feature>
<feature type="domain" description="DNA-directed DNA polymerase family B multifunctional" evidence="16">
    <location>
        <begin position="2704"/>
        <end position="3154"/>
    </location>
</feature>
<keyword evidence="5" id="KW-0808">Transferase</keyword>
<evidence type="ECO:0000256" key="14">
    <source>
        <dbReference type="ARBA" id="ARBA00049244"/>
    </source>
</evidence>
<keyword evidence="11" id="KW-0408">Iron</keyword>
<dbReference type="PRINTS" id="PR00106">
    <property type="entry name" value="DNAPOLB"/>
</dbReference>
<dbReference type="InterPro" id="IPR042087">
    <property type="entry name" value="DNA_pol_B_thumb"/>
</dbReference>
<dbReference type="InterPro" id="IPR056435">
    <property type="entry name" value="DPOD/Z_N"/>
</dbReference>
<evidence type="ECO:0000313" key="21">
    <source>
        <dbReference type="EnsemblMetazoa" id="XP_030851382"/>
    </source>
</evidence>
<evidence type="ECO:0000256" key="5">
    <source>
        <dbReference type="ARBA" id="ARBA00022679"/>
    </source>
</evidence>
<feature type="compositionally biased region" description="Acidic residues" evidence="15">
    <location>
        <begin position="346"/>
        <end position="357"/>
    </location>
</feature>
<dbReference type="InterPro" id="IPR012337">
    <property type="entry name" value="RNaseH-like_sf"/>
</dbReference>
<dbReference type="PANTHER" id="PTHR45812">
    <property type="entry name" value="DNA POLYMERASE ZETA CATALYTIC SUBUNIT"/>
    <property type="match status" value="1"/>
</dbReference>
<dbReference type="InterPro" id="IPR006172">
    <property type="entry name" value="DNA-dir_DNA_pol_B"/>
</dbReference>
<dbReference type="GO" id="GO:0016035">
    <property type="term" value="C:zeta DNA polymerase complex"/>
    <property type="evidence" value="ECO:0000318"/>
    <property type="project" value="GO_Central"/>
</dbReference>
<feature type="compositionally biased region" description="Basic and acidic residues" evidence="15">
    <location>
        <begin position="1254"/>
        <end position="1272"/>
    </location>
</feature>
<feature type="compositionally biased region" description="Polar residues" evidence="15">
    <location>
        <begin position="2186"/>
        <end position="2207"/>
    </location>
</feature>
<feature type="compositionally biased region" description="Basic residues" evidence="15">
    <location>
        <begin position="815"/>
        <end position="833"/>
    </location>
</feature>
<feature type="compositionally biased region" description="Low complexity" evidence="15">
    <location>
        <begin position="2277"/>
        <end position="2290"/>
    </location>
</feature>
<dbReference type="InterPro" id="IPR023211">
    <property type="entry name" value="DNA_pol_palm_dom_sf"/>
</dbReference>
<feature type="compositionally biased region" description="Polar residues" evidence="15">
    <location>
        <begin position="1687"/>
        <end position="1697"/>
    </location>
</feature>
<feature type="compositionally biased region" description="Basic and acidic residues" evidence="15">
    <location>
        <begin position="2111"/>
        <end position="2121"/>
    </location>
</feature>
<dbReference type="InterPro" id="IPR030559">
    <property type="entry name" value="PolZ_Rev3"/>
</dbReference>
<feature type="compositionally biased region" description="Low complexity" evidence="15">
    <location>
        <begin position="1961"/>
        <end position="1972"/>
    </location>
</feature>
<evidence type="ECO:0000256" key="6">
    <source>
        <dbReference type="ARBA" id="ARBA00022695"/>
    </source>
</evidence>
<dbReference type="CDD" id="cd05778">
    <property type="entry name" value="DNA_polB_zeta_exo"/>
    <property type="match status" value="1"/>
</dbReference>
<feature type="compositionally biased region" description="Polar residues" evidence="15">
    <location>
        <begin position="2065"/>
        <end position="2082"/>
    </location>
</feature>
<dbReference type="InterPro" id="IPR006133">
    <property type="entry name" value="DNA-dir_DNA_pol_B_exonuc"/>
</dbReference>